<reference evidence="1 2" key="1">
    <citation type="submission" date="2016-11" db="EMBL/GenBank/DDBJ databases">
        <authorList>
            <person name="Jaros S."/>
            <person name="Januszkiewicz K."/>
            <person name="Wedrychowicz H."/>
        </authorList>
    </citation>
    <scope>NUCLEOTIDE SEQUENCE [LARGE SCALE GENOMIC DNA]</scope>
    <source>
        <strain evidence="1 2">DSM 16112</strain>
    </source>
</reference>
<evidence type="ECO:0000313" key="2">
    <source>
        <dbReference type="Proteomes" id="UP000184327"/>
    </source>
</evidence>
<dbReference type="AlphaFoldDB" id="A0A1M5EPZ7"/>
<evidence type="ECO:0008006" key="3">
    <source>
        <dbReference type="Google" id="ProtNLM"/>
    </source>
</evidence>
<keyword evidence="2" id="KW-1185">Reference proteome</keyword>
<dbReference type="RefSeq" id="WP_073357137.1">
    <property type="nucleotide sequence ID" value="NZ_FQUZ01000044.1"/>
</dbReference>
<protein>
    <recommendedName>
        <fullName evidence="3">DUF1631 family protein</fullName>
    </recommendedName>
</protein>
<sequence length="365" mass="40628">MTTASEACWTEITRTVATAMLDSNRLLQRLLQQTHQRLAQQRAAHPIQQGTAAPTLWWQAQQLLEQHQSEWEQSFCHYLLEECSQSATALPPPTPHHSLASDLDALDWGDGLHIQAQAEFAQWRKRIETHLHLPLRDLQHIIAAAHGLSPWHSIHNPLHPSHYLLAMEKMVCQSQAHMAVCQWLLRQMYADLTPLLEHTYRSAITRLSESGACDAALAAATSARTHTRSSPPTWPWSKALLAEYLNSPPQPTTHAALPPVVVPGAAPVIPNPASPPSLPYPRYSLNAPAQVHGTPPSAELPDTLRMGAWFRIGTGSRAVLSRLSWNSHDRSVFLFTSADGRSQTMTRRRLLHLLQNDELQPSAAP</sequence>
<dbReference type="EMBL" id="FQUZ01000044">
    <property type="protein sequence ID" value="SHF81378.1"/>
    <property type="molecule type" value="Genomic_DNA"/>
</dbReference>
<proteinExistence type="predicted"/>
<dbReference type="STRING" id="1122156.SAMN02745117_02641"/>
<name>A0A1M5EPZ7_9BURK</name>
<accession>A0A1M5EPZ7</accession>
<evidence type="ECO:0000313" key="1">
    <source>
        <dbReference type="EMBL" id="SHF81378.1"/>
    </source>
</evidence>
<organism evidence="1 2">
    <name type="scientific">Lampropedia hyalina DSM 16112</name>
    <dbReference type="NCBI Taxonomy" id="1122156"/>
    <lineage>
        <taxon>Bacteria</taxon>
        <taxon>Pseudomonadati</taxon>
        <taxon>Pseudomonadota</taxon>
        <taxon>Betaproteobacteria</taxon>
        <taxon>Burkholderiales</taxon>
        <taxon>Comamonadaceae</taxon>
        <taxon>Lampropedia</taxon>
    </lineage>
</organism>
<gene>
    <name evidence="1" type="ORF">SAMN02745117_02641</name>
</gene>
<dbReference type="OrthoDB" id="6188167at2"/>
<dbReference type="Proteomes" id="UP000184327">
    <property type="component" value="Unassembled WGS sequence"/>
</dbReference>